<dbReference type="Pfam" id="PF12796">
    <property type="entry name" value="Ank_2"/>
    <property type="match status" value="1"/>
</dbReference>
<dbReference type="EMBL" id="WHVB01000014">
    <property type="protein sequence ID" value="KAF8476645.1"/>
    <property type="molecule type" value="Genomic_DNA"/>
</dbReference>
<dbReference type="SUPFAM" id="SSF48403">
    <property type="entry name" value="Ankyrin repeat"/>
    <property type="match status" value="1"/>
</dbReference>
<dbReference type="InterPro" id="IPR002110">
    <property type="entry name" value="Ankyrin_rpt"/>
</dbReference>
<dbReference type="Pfam" id="PF00023">
    <property type="entry name" value="Ank"/>
    <property type="match status" value="1"/>
</dbReference>
<reference evidence="4" key="1">
    <citation type="submission" date="2019-10" db="EMBL/GenBank/DDBJ databases">
        <authorList>
            <consortium name="DOE Joint Genome Institute"/>
            <person name="Kuo A."/>
            <person name="Miyauchi S."/>
            <person name="Kiss E."/>
            <person name="Drula E."/>
            <person name="Kohler A."/>
            <person name="Sanchez-Garcia M."/>
            <person name="Andreopoulos B."/>
            <person name="Barry K.W."/>
            <person name="Bonito G."/>
            <person name="Buee M."/>
            <person name="Carver A."/>
            <person name="Chen C."/>
            <person name="Cichocki N."/>
            <person name="Clum A."/>
            <person name="Culley D."/>
            <person name="Crous P.W."/>
            <person name="Fauchery L."/>
            <person name="Girlanda M."/>
            <person name="Hayes R."/>
            <person name="Keri Z."/>
            <person name="LaButti K."/>
            <person name="Lipzen A."/>
            <person name="Lombard V."/>
            <person name="Magnuson J."/>
            <person name="Maillard F."/>
            <person name="Morin E."/>
            <person name="Murat C."/>
            <person name="Nolan M."/>
            <person name="Ohm R."/>
            <person name="Pangilinan J."/>
            <person name="Pereira M."/>
            <person name="Perotto S."/>
            <person name="Peter M."/>
            <person name="Riley R."/>
            <person name="Sitrit Y."/>
            <person name="Stielow B."/>
            <person name="Szollosi G."/>
            <person name="Zifcakova L."/>
            <person name="Stursova M."/>
            <person name="Spatafora J.W."/>
            <person name="Tedersoo L."/>
            <person name="Vaario L.-M."/>
            <person name="Yamada A."/>
            <person name="Yan M."/>
            <person name="Wang P."/>
            <person name="Xu J."/>
            <person name="Bruns T."/>
            <person name="Baldrian P."/>
            <person name="Vilgalys R."/>
            <person name="Henrissat B."/>
            <person name="Grigoriev I.V."/>
            <person name="Hibbett D."/>
            <person name="Nagy L.G."/>
            <person name="Martin F.M."/>
        </authorList>
    </citation>
    <scope>NUCLEOTIDE SEQUENCE</scope>
    <source>
        <strain evidence="4">Prilba</strain>
    </source>
</reference>
<dbReference type="PROSITE" id="PS50297">
    <property type="entry name" value="ANK_REP_REGION"/>
    <property type="match status" value="2"/>
</dbReference>
<organism evidence="4 5">
    <name type="scientific">Russula ochroleuca</name>
    <dbReference type="NCBI Taxonomy" id="152965"/>
    <lineage>
        <taxon>Eukaryota</taxon>
        <taxon>Fungi</taxon>
        <taxon>Dikarya</taxon>
        <taxon>Basidiomycota</taxon>
        <taxon>Agaricomycotina</taxon>
        <taxon>Agaricomycetes</taxon>
        <taxon>Russulales</taxon>
        <taxon>Russulaceae</taxon>
        <taxon>Russula</taxon>
    </lineage>
</organism>
<name>A0A9P5MS52_9AGAM</name>
<dbReference type="InterPro" id="IPR036770">
    <property type="entry name" value="Ankyrin_rpt-contain_sf"/>
</dbReference>
<dbReference type="OrthoDB" id="194358at2759"/>
<keyword evidence="5" id="KW-1185">Reference proteome</keyword>
<dbReference type="GO" id="GO:0005634">
    <property type="term" value="C:nucleus"/>
    <property type="evidence" value="ECO:0007669"/>
    <property type="project" value="TreeGrafter"/>
</dbReference>
<protein>
    <submittedName>
        <fullName evidence="4">Ankyrin repeat-containing domain protein</fullName>
    </submittedName>
</protein>
<accession>A0A9P5MS52</accession>
<dbReference type="InterPro" id="IPR050776">
    <property type="entry name" value="Ank_Repeat/CDKN_Inhibitor"/>
</dbReference>
<evidence type="ECO:0000256" key="3">
    <source>
        <dbReference type="PROSITE-ProRule" id="PRU00023"/>
    </source>
</evidence>
<reference evidence="4" key="2">
    <citation type="journal article" date="2020" name="Nat. Commun.">
        <title>Large-scale genome sequencing of mycorrhizal fungi provides insights into the early evolution of symbiotic traits.</title>
        <authorList>
            <person name="Miyauchi S."/>
            <person name="Kiss E."/>
            <person name="Kuo A."/>
            <person name="Drula E."/>
            <person name="Kohler A."/>
            <person name="Sanchez-Garcia M."/>
            <person name="Morin E."/>
            <person name="Andreopoulos B."/>
            <person name="Barry K.W."/>
            <person name="Bonito G."/>
            <person name="Buee M."/>
            <person name="Carver A."/>
            <person name="Chen C."/>
            <person name="Cichocki N."/>
            <person name="Clum A."/>
            <person name="Culley D."/>
            <person name="Crous P.W."/>
            <person name="Fauchery L."/>
            <person name="Girlanda M."/>
            <person name="Hayes R.D."/>
            <person name="Keri Z."/>
            <person name="LaButti K."/>
            <person name="Lipzen A."/>
            <person name="Lombard V."/>
            <person name="Magnuson J."/>
            <person name="Maillard F."/>
            <person name="Murat C."/>
            <person name="Nolan M."/>
            <person name="Ohm R.A."/>
            <person name="Pangilinan J."/>
            <person name="Pereira M.F."/>
            <person name="Perotto S."/>
            <person name="Peter M."/>
            <person name="Pfister S."/>
            <person name="Riley R."/>
            <person name="Sitrit Y."/>
            <person name="Stielow J.B."/>
            <person name="Szollosi G."/>
            <person name="Zifcakova L."/>
            <person name="Stursova M."/>
            <person name="Spatafora J.W."/>
            <person name="Tedersoo L."/>
            <person name="Vaario L.M."/>
            <person name="Yamada A."/>
            <person name="Yan M."/>
            <person name="Wang P."/>
            <person name="Xu J."/>
            <person name="Bruns T."/>
            <person name="Baldrian P."/>
            <person name="Vilgalys R."/>
            <person name="Dunand C."/>
            <person name="Henrissat B."/>
            <person name="Grigoriev I.V."/>
            <person name="Hibbett D."/>
            <person name="Nagy L.G."/>
            <person name="Martin F.M."/>
        </authorList>
    </citation>
    <scope>NUCLEOTIDE SEQUENCE</scope>
    <source>
        <strain evidence="4">Prilba</strain>
    </source>
</reference>
<keyword evidence="2 3" id="KW-0040">ANK repeat</keyword>
<dbReference type="PANTHER" id="PTHR24201">
    <property type="entry name" value="ANK_REP_REGION DOMAIN-CONTAINING PROTEIN"/>
    <property type="match status" value="1"/>
</dbReference>
<dbReference type="SMART" id="SM00248">
    <property type="entry name" value="ANK"/>
    <property type="match status" value="3"/>
</dbReference>
<dbReference type="PROSITE" id="PS50088">
    <property type="entry name" value="ANK_REPEAT"/>
    <property type="match status" value="2"/>
</dbReference>
<dbReference type="Gene3D" id="1.25.40.20">
    <property type="entry name" value="Ankyrin repeat-containing domain"/>
    <property type="match status" value="2"/>
</dbReference>
<evidence type="ECO:0000256" key="2">
    <source>
        <dbReference type="ARBA" id="ARBA00023043"/>
    </source>
</evidence>
<dbReference type="Proteomes" id="UP000759537">
    <property type="component" value="Unassembled WGS sequence"/>
</dbReference>
<comment type="caution">
    <text evidence="4">The sequence shown here is derived from an EMBL/GenBank/DDBJ whole genome shotgun (WGS) entry which is preliminary data.</text>
</comment>
<evidence type="ECO:0000313" key="4">
    <source>
        <dbReference type="EMBL" id="KAF8476645.1"/>
    </source>
</evidence>
<proteinExistence type="predicted"/>
<gene>
    <name evidence="4" type="ORF">DFH94DRAFT_757343</name>
</gene>
<dbReference type="AlphaFoldDB" id="A0A9P5MS52"/>
<sequence>MLMKHNADIHIRTDYGESPLHFAASPFVNHDHVDTMRVLLDRGANPNARDNNNSTPLHQSSWCTIGPYVSRQGTVEGTRLLLKHGAIIDAEDNMGRTPLQLAVEHGRDDIATCLKEHGATR</sequence>
<evidence type="ECO:0000313" key="5">
    <source>
        <dbReference type="Proteomes" id="UP000759537"/>
    </source>
</evidence>
<feature type="repeat" description="ANK" evidence="3">
    <location>
        <begin position="94"/>
        <end position="121"/>
    </location>
</feature>
<evidence type="ECO:0000256" key="1">
    <source>
        <dbReference type="ARBA" id="ARBA00022737"/>
    </source>
</evidence>
<feature type="repeat" description="ANK" evidence="3">
    <location>
        <begin position="15"/>
        <end position="51"/>
    </location>
</feature>
<keyword evidence="1" id="KW-0677">Repeat</keyword>
<dbReference type="PANTHER" id="PTHR24201:SF16">
    <property type="entry name" value="ANKYRIN-1-LIKE-RELATED"/>
    <property type="match status" value="1"/>
</dbReference>